<dbReference type="GO" id="GO:0009826">
    <property type="term" value="P:unidimensional cell growth"/>
    <property type="evidence" value="ECO:0007669"/>
    <property type="project" value="TreeGrafter"/>
</dbReference>
<feature type="region of interest" description="Disordered" evidence="1">
    <location>
        <begin position="384"/>
        <end position="443"/>
    </location>
</feature>
<organism evidence="4 5">
    <name type="scientific">Musa troglodytarum</name>
    <name type="common">fe'i banana</name>
    <dbReference type="NCBI Taxonomy" id="320322"/>
    <lineage>
        <taxon>Eukaryota</taxon>
        <taxon>Viridiplantae</taxon>
        <taxon>Streptophyta</taxon>
        <taxon>Embryophyta</taxon>
        <taxon>Tracheophyta</taxon>
        <taxon>Spermatophyta</taxon>
        <taxon>Magnoliopsida</taxon>
        <taxon>Liliopsida</taxon>
        <taxon>Zingiberales</taxon>
        <taxon>Musaceae</taxon>
        <taxon>Musa</taxon>
    </lineage>
</organism>
<feature type="domain" description="TORTIFOLIA1/SINE1-2 N-terminal" evidence="3">
    <location>
        <begin position="39"/>
        <end position="294"/>
    </location>
</feature>
<dbReference type="PANTHER" id="PTHR31355">
    <property type="entry name" value="MICROTUBULE-ASSOCIATED PROTEIN TORTIFOLIA1"/>
    <property type="match status" value="1"/>
</dbReference>
<dbReference type="Pfam" id="PF24713">
    <property type="entry name" value="TOR1L1_C"/>
    <property type="match status" value="1"/>
</dbReference>
<dbReference type="GO" id="GO:0008017">
    <property type="term" value="F:microtubule binding"/>
    <property type="evidence" value="ECO:0007669"/>
    <property type="project" value="InterPro"/>
</dbReference>
<dbReference type="Pfam" id="PF24714">
    <property type="entry name" value="TOR1L1_N"/>
    <property type="match status" value="1"/>
</dbReference>
<feature type="region of interest" description="Disordered" evidence="1">
    <location>
        <begin position="671"/>
        <end position="693"/>
    </location>
</feature>
<feature type="compositionally biased region" description="Polar residues" evidence="1">
    <location>
        <begin position="422"/>
        <end position="437"/>
    </location>
</feature>
<dbReference type="Gene3D" id="1.25.10.10">
    <property type="entry name" value="Leucine-rich Repeat Variant"/>
    <property type="match status" value="2"/>
</dbReference>
<dbReference type="PANTHER" id="PTHR31355:SF7">
    <property type="entry name" value="MICROTUBULE-ASSOCIATED PROTEIN TORTIFOLIA1"/>
    <property type="match status" value="1"/>
</dbReference>
<feature type="region of interest" description="Disordered" evidence="1">
    <location>
        <begin position="734"/>
        <end position="784"/>
    </location>
</feature>
<dbReference type="OrthoDB" id="298726at2759"/>
<dbReference type="InterPro" id="IPR057599">
    <property type="entry name" value="TORTIFOLIA1/TORL1-2_C"/>
</dbReference>
<dbReference type="InterPro" id="IPR011989">
    <property type="entry name" value="ARM-like"/>
</dbReference>
<dbReference type="EMBL" id="CP097510">
    <property type="protein sequence ID" value="URE33048.1"/>
    <property type="molecule type" value="Genomic_DNA"/>
</dbReference>
<gene>
    <name evidence="4" type="ORF">MUK42_06128</name>
</gene>
<dbReference type="GO" id="GO:0010031">
    <property type="term" value="P:circumnutation"/>
    <property type="evidence" value="ECO:0007669"/>
    <property type="project" value="TreeGrafter"/>
</dbReference>
<feature type="compositionally biased region" description="Basic and acidic residues" evidence="1">
    <location>
        <begin position="768"/>
        <end position="777"/>
    </location>
</feature>
<feature type="region of interest" description="Disordered" evidence="1">
    <location>
        <begin position="1"/>
        <end position="31"/>
    </location>
</feature>
<evidence type="ECO:0000259" key="2">
    <source>
        <dbReference type="Pfam" id="PF24713"/>
    </source>
</evidence>
<evidence type="ECO:0000259" key="3">
    <source>
        <dbReference type="Pfam" id="PF24714"/>
    </source>
</evidence>
<dbReference type="AlphaFoldDB" id="A0A9E7HP36"/>
<sequence length="989" mass="107240">MATSTSKPSSRLSKPSSSSSKSQSCSSSSSGLSSHVAMVELKSRILAALAKLSDRDTHQIAVDDLEKIIRTLPAEGVPVLLNALIHDPSPPLPTPQDTPGSKHPSFLIARRESLRLLALLCAVHTDAASAHLSKIMAHIARRIKDSASDSSVRDACRDAAGSLAALYLRPWVAGTAAPEDSAGGIGGSSSMVALFVKPLFDAMGEQNKAVQGGAAMCLARVVECVGVNDDGGEGEEGRVPASGTMLQRLLPRICKLLGGQSFLAKGALLSVVSSLAQALSPSVRTTSLGFYVSMVMMAFKVGAIHLQSMQQLLQIVRECLESSEWPTRKAAADTLCVLASHSSHLLRDGAAATITALDACRFDKVKPVRDSMMEALQLWKKIKGQGEDGTSGDKKGINSDLTDSEEKATHKRSNSNKRSETLKNSSAGSSPSENDSVSRGKGTNIPEKAVILLKKKAPSLTDKELNPEFFQKLEKKSSDDLPVEVVLPRKCLLSSHSQFEEGPEAIYSDSTETPKHNGATLQQLDDIHGHNNASYHNAEKRLGVHNNVQDSDYFPRERWTVQRGIRAKESKAEDFDVDDRMEVCQKDPSPGCLNVPRSDAHAEGSFMSNKPNCHLKKWYLGKGALRLGYSEAIVHAQDFMGGSHDSMVTLENRVRGLERVVDEMTRDLAIKPGRRGGNMMQGFDKSPGRSSGKYNGLHDCSNSKFGRDSEGRFPFPERFLSSESMVSGVRRRGSPWRSESETWDSHGASRNGVVNSRRGFNAVPVDGRVPRSEHDADQVGGRWAWDKGPGPFRLGEGPSARSVWQASKDEATLEAIRVAGEDNVTSITAARVAVPELDAEGIADDNLGLDKGPLWASWTRAMDSLYVGDVDSAYAEILATGDDLLLVKLMDKSGPVFDQLSNEIASEVFRAIGQFVLEESLFDIALSWLQQLSDLVVENGSEFLSIPLEWKREMLLNLHEASVSEPPEYWEGTPPDQLLMHLASAWGLN</sequence>
<dbReference type="Proteomes" id="UP001055439">
    <property type="component" value="Chromosome 8"/>
</dbReference>
<evidence type="ECO:0000313" key="5">
    <source>
        <dbReference type="Proteomes" id="UP001055439"/>
    </source>
</evidence>
<dbReference type="SUPFAM" id="SSF48371">
    <property type="entry name" value="ARM repeat"/>
    <property type="match status" value="1"/>
</dbReference>
<evidence type="ECO:0000256" key="1">
    <source>
        <dbReference type="SAM" id="MobiDB-lite"/>
    </source>
</evidence>
<name>A0A9E7HP36_9LILI</name>
<feature type="domain" description="TORTIFOLIA1/TORL1-2 C-terminal" evidence="2">
    <location>
        <begin position="854"/>
        <end position="986"/>
    </location>
</feature>
<dbReference type="GO" id="GO:0010005">
    <property type="term" value="C:cortical microtubule, transverse to long axis"/>
    <property type="evidence" value="ECO:0007669"/>
    <property type="project" value="TreeGrafter"/>
</dbReference>
<accession>A0A9E7HP36</accession>
<dbReference type="InterPro" id="IPR033337">
    <property type="entry name" value="TORTIFOLIA1/SINE1-2"/>
</dbReference>
<protein>
    <submittedName>
        <fullName evidence="4">Microtubule-associated protein</fullName>
    </submittedName>
</protein>
<evidence type="ECO:0000313" key="4">
    <source>
        <dbReference type="EMBL" id="URE33048.1"/>
    </source>
</evidence>
<keyword evidence="5" id="KW-1185">Reference proteome</keyword>
<reference evidence="4" key="1">
    <citation type="submission" date="2022-05" db="EMBL/GenBank/DDBJ databases">
        <title>The Musa troglodytarum L. genome provides insights into the mechanism of non-climacteric behaviour and enrichment of carotenoids.</title>
        <authorList>
            <person name="Wang J."/>
        </authorList>
    </citation>
    <scope>NUCLEOTIDE SEQUENCE</scope>
    <source>
        <tissue evidence="4">Leaf</tissue>
    </source>
</reference>
<proteinExistence type="predicted"/>
<dbReference type="InterPro" id="IPR016024">
    <property type="entry name" value="ARM-type_fold"/>
</dbReference>
<dbReference type="InterPro" id="IPR057600">
    <property type="entry name" value="TORTIFOLIA1/SINE1-2_N"/>
</dbReference>